<dbReference type="EMBL" id="CM039177">
    <property type="protein sequence ID" value="KAH9694927.1"/>
    <property type="molecule type" value="Genomic_DNA"/>
</dbReference>
<proteinExistence type="predicted"/>
<organism evidence="1 2">
    <name type="scientific">Citrus sinensis</name>
    <name type="common">Sweet orange</name>
    <name type="synonym">Citrus aurantium var. sinensis</name>
    <dbReference type="NCBI Taxonomy" id="2711"/>
    <lineage>
        <taxon>Eukaryota</taxon>
        <taxon>Viridiplantae</taxon>
        <taxon>Streptophyta</taxon>
        <taxon>Embryophyta</taxon>
        <taxon>Tracheophyta</taxon>
        <taxon>Spermatophyta</taxon>
        <taxon>Magnoliopsida</taxon>
        <taxon>eudicotyledons</taxon>
        <taxon>Gunneridae</taxon>
        <taxon>Pentapetalae</taxon>
        <taxon>rosids</taxon>
        <taxon>malvids</taxon>
        <taxon>Sapindales</taxon>
        <taxon>Rutaceae</taxon>
        <taxon>Aurantioideae</taxon>
        <taxon>Citrus</taxon>
    </lineage>
</organism>
<evidence type="ECO:0000313" key="2">
    <source>
        <dbReference type="Proteomes" id="UP000829398"/>
    </source>
</evidence>
<dbReference type="Proteomes" id="UP000829398">
    <property type="component" value="Chromosome 8"/>
</dbReference>
<evidence type="ECO:0000313" key="1">
    <source>
        <dbReference type="EMBL" id="KAH9694927.1"/>
    </source>
</evidence>
<gene>
    <name evidence="1" type="ORF">KPL71_022581</name>
</gene>
<name>A0ACB8ID28_CITSI</name>
<sequence>MAAYRTKLRATGVCRTKLGATGACRTKLRATGSLSHQASCDRSIHLFLSPLSQMATAVNNIIPVSEVQELKELPEPQRADAVTSMVYEANSRIRDPVYGCAGAVGHMQKQVSELQAELAKAQAGLASMQSQQQNLIALICMEMAQSQEQVLHRHQQQQPQQQFIDTSCFLDEYSLGSTWEPLWT</sequence>
<comment type="caution">
    <text evidence="1">The sequence shown here is derived from an EMBL/GenBank/DDBJ whole genome shotgun (WGS) entry which is preliminary data.</text>
</comment>
<keyword evidence="2" id="KW-1185">Reference proteome</keyword>
<protein>
    <submittedName>
        <fullName evidence="1">LOB domain-containing protein 1</fullName>
    </submittedName>
</protein>
<accession>A0ACB8ID28</accession>
<reference evidence="2" key="1">
    <citation type="journal article" date="2023" name="Hortic. Res.">
        <title>A chromosome-level phased genome enabling allele-level studies in sweet orange: a case study on citrus Huanglongbing tolerance.</title>
        <authorList>
            <person name="Wu B."/>
            <person name="Yu Q."/>
            <person name="Deng Z."/>
            <person name="Duan Y."/>
            <person name="Luo F."/>
            <person name="Gmitter F. Jr."/>
        </authorList>
    </citation>
    <scope>NUCLEOTIDE SEQUENCE [LARGE SCALE GENOMIC DNA]</scope>
    <source>
        <strain evidence="2">cv. Valencia</strain>
    </source>
</reference>